<dbReference type="InterPro" id="IPR002692">
    <property type="entry name" value="S45"/>
</dbReference>
<accession>A0ABR8Z2D0</accession>
<evidence type="ECO:0000256" key="4">
    <source>
        <dbReference type="SAM" id="MobiDB-lite"/>
    </source>
</evidence>
<keyword evidence="7" id="KW-1185">Reference proteome</keyword>
<dbReference type="SUPFAM" id="SSF56235">
    <property type="entry name" value="N-terminal nucleophile aminohydrolases (Ntn hydrolases)"/>
    <property type="match status" value="1"/>
</dbReference>
<evidence type="ECO:0000256" key="5">
    <source>
        <dbReference type="SAM" id="Phobius"/>
    </source>
</evidence>
<evidence type="ECO:0000313" key="7">
    <source>
        <dbReference type="Proteomes" id="UP000661894"/>
    </source>
</evidence>
<feature type="transmembrane region" description="Helical" evidence="5">
    <location>
        <begin position="32"/>
        <end position="55"/>
    </location>
</feature>
<dbReference type="EMBL" id="JACSPO010000004">
    <property type="protein sequence ID" value="MBD8062483.1"/>
    <property type="molecule type" value="Genomic_DNA"/>
</dbReference>
<sequence>MTGEKPPARNTAVVGGSGYPRQVRGSHLLQRLAIVVAAVLVVILVAGVALATVLVRRPLPDYGGETTLRILSSEVEVLRDERGVPQIYADTDTDLMRAQGYVHAQDRFFEMDYRRHVTAGRVSELVGENENALAADRVIRTLGWRRVAEQEWDLLSEESRALFEAYAEGVNAYLDSREASQLGVEYTVLGIVTDLGEVAPWTPIDSLAWLKAMAWDLAANNDQELGRATAVRALGGDVARVAQLYPAYPETQNLPIIPPPDATEPEATVEDASWPAPAGAVDAIESAYAAVQATPRLLGDGDGIGSNSFVVSGEHTVGGQPILANDPHLGISAPGVWHQVGLHCRELTTLCTFDVAGFDFAGMPGVIIGHNAELAWGLTNLGADVVDFFLERVYDDGTYLRGGERVPLTRRTETIAVNGGTDDSLTVASTAHGPIVSGVLPETAAANSSPVPDGSPSPGFGGYAVAMSWTALTPGRTGDAIFALNRAATAEDVAAAAALFEVPAQNIVFATTDGDIGYQAPGRIPVRQDVSDGPVPSDGSWPRPGWDGRYDWAGYVPAADMPRALNPEEGFIVAANQAVLPAGQGPFLTGDWDYGFRSQRLRERLTENIERGVNIDASLANELMNDEANPYAEALVPALLDVTVTDGFVREAVDLLAEWEEEGYQQDGDSAAAAYFAAVWANLLDLTFADDLPATLAPDGGSRWLVVVDRLLEDPTSAWWDDRRTINLVESRDEILLQALVSARNELTQTLGKDPGDWRWSQLHVAAPQHPVLGEGVPAVVSWFANPRPVGVGGGSSIVNATGWDASAEVEGRRDYGVTSVPSMRMAVDLANFDRSLWVNFTGVSGHPADDHYDDQLGAWAAGETFPWPFSRTAVEDAATSTRTLRHPG</sequence>
<dbReference type="InterPro" id="IPR014395">
    <property type="entry name" value="Pen/GL7ACA/AHL_acylase"/>
</dbReference>
<feature type="region of interest" description="Disordered" evidence="4">
    <location>
        <begin position="523"/>
        <end position="543"/>
    </location>
</feature>
<keyword evidence="5" id="KW-0812">Transmembrane</keyword>
<dbReference type="Gene3D" id="1.10.439.10">
    <property type="entry name" value="Penicillin Amidohydrolase, domain 1"/>
    <property type="match status" value="1"/>
</dbReference>
<dbReference type="CDD" id="cd03747">
    <property type="entry name" value="Ntn_PGA_like"/>
    <property type="match status" value="1"/>
</dbReference>
<dbReference type="InterPro" id="IPR023343">
    <property type="entry name" value="Penicillin_amidase_dom1"/>
</dbReference>
<dbReference type="PANTHER" id="PTHR34218:SF4">
    <property type="entry name" value="ACYL-HOMOSERINE LACTONE ACYLASE QUIP"/>
    <property type="match status" value="1"/>
</dbReference>
<keyword evidence="2" id="KW-0378">Hydrolase</keyword>
<organism evidence="6 7">
    <name type="scientific">Oceanitalea stevensii</name>
    <dbReference type="NCBI Taxonomy" id="2763072"/>
    <lineage>
        <taxon>Bacteria</taxon>
        <taxon>Bacillati</taxon>
        <taxon>Actinomycetota</taxon>
        <taxon>Actinomycetes</taxon>
        <taxon>Micrococcales</taxon>
        <taxon>Bogoriellaceae</taxon>
        <taxon>Georgenia</taxon>
    </lineage>
</organism>
<evidence type="ECO:0000256" key="1">
    <source>
        <dbReference type="ARBA" id="ARBA00006586"/>
    </source>
</evidence>
<gene>
    <name evidence="6" type="ORF">H9624_09115</name>
</gene>
<proteinExistence type="inferred from homology"/>
<evidence type="ECO:0000256" key="2">
    <source>
        <dbReference type="ARBA" id="ARBA00022801"/>
    </source>
</evidence>
<dbReference type="InterPro" id="IPR043146">
    <property type="entry name" value="Penicillin_amidase_N_B-knob"/>
</dbReference>
<reference evidence="6 7" key="1">
    <citation type="submission" date="2020-08" db="EMBL/GenBank/DDBJ databases">
        <title>A Genomic Blueprint of the Chicken Gut Microbiome.</title>
        <authorList>
            <person name="Gilroy R."/>
            <person name="Ravi A."/>
            <person name="Getino M."/>
            <person name="Pursley I."/>
            <person name="Horton D.L."/>
            <person name="Alikhan N.-F."/>
            <person name="Baker D."/>
            <person name="Gharbi K."/>
            <person name="Hall N."/>
            <person name="Watson M."/>
            <person name="Adriaenssens E.M."/>
            <person name="Foster-Nyarko E."/>
            <person name="Jarju S."/>
            <person name="Secka A."/>
            <person name="Antonio M."/>
            <person name="Oren A."/>
            <person name="Chaudhuri R."/>
            <person name="La Ragione R.M."/>
            <person name="Hildebrand F."/>
            <person name="Pallen M.J."/>
        </authorList>
    </citation>
    <scope>NUCLEOTIDE SEQUENCE [LARGE SCALE GENOMIC DNA]</scope>
    <source>
        <strain evidence="6 7">Sa1BUA1</strain>
    </source>
</reference>
<dbReference type="Proteomes" id="UP000661894">
    <property type="component" value="Unassembled WGS sequence"/>
</dbReference>
<keyword evidence="3" id="KW-0865">Zymogen</keyword>
<dbReference type="InterPro" id="IPR043147">
    <property type="entry name" value="Penicillin_amidase_A-knob"/>
</dbReference>
<keyword evidence="5" id="KW-1133">Transmembrane helix</keyword>
<dbReference type="Gene3D" id="3.60.20.10">
    <property type="entry name" value="Glutamine Phosphoribosylpyrophosphate, subunit 1, domain 1"/>
    <property type="match status" value="1"/>
</dbReference>
<evidence type="ECO:0000313" key="6">
    <source>
        <dbReference type="EMBL" id="MBD8062483.1"/>
    </source>
</evidence>
<protein>
    <submittedName>
        <fullName evidence="6">Penicillin acylase family protein</fullName>
    </submittedName>
</protein>
<dbReference type="PANTHER" id="PTHR34218">
    <property type="entry name" value="PEPTIDASE S45 PENICILLIN AMIDASE"/>
    <property type="match status" value="1"/>
</dbReference>
<comment type="caution">
    <text evidence="6">The sequence shown here is derived from an EMBL/GenBank/DDBJ whole genome shotgun (WGS) entry which is preliminary data.</text>
</comment>
<evidence type="ECO:0000256" key="3">
    <source>
        <dbReference type="ARBA" id="ARBA00023145"/>
    </source>
</evidence>
<keyword evidence="5" id="KW-0472">Membrane</keyword>
<dbReference type="Gene3D" id="1.10.1400.10">
    <property type="match status" value="1"/>
</dbReference>
<comment type="similarity">
    <text evidence="1">Belongs to the peptidase S45 family.</text>
</comment>
<name>A0ABR8Z2D0_9MICO</name>
<dbReference type="Pfam" id="PF01804">
    <property type="entry name" value="Penicil_amidase"/>
    <property type="match status" value="1"/>
</dbReference>
<dbReference type="InterPro" id="IPR029055">
    <property type="entry name" value="Ntn_hydrolases_N"/>
</dbReference>
<dbReference type="Gene3D" id="2.30.120.10">
    <property type="match status" value="1"/>
</dbReference>
<dbReference type="PIRSF" id="PIRSF001227">
    <property type="entry name" value="Pen_acylase"/>
    <property type="match status" value="1"/>
</dbReference>